<proteinExistence type="predicted"/>
<dbReference type="AlphaFoldDB" id="A0A5B7GFV1"/>
<keyword evidence="2" id="KW-1185">Reference proteome</keyword>
<protein>
    <submittedName>
        <fullName evidence="1">Uncharacterized protein</fullName>
    </submittedName>
</protein>
<reference evidence="1 2" key="1">
    <citation type="submission" date="2019-05" db="EMBL/GenBank/DDBJ databases">
        <title>Another draft genome of Portunus trituberculatus and its Hox gene families provides insights of decapod evolution.</title>
        <authorList>
            <person name="Jeong J.-H."/>
            <person name="Song I."/>
            <person name="Kim S."/>
            <person name="Choi T."/>
            <person name="Kim D."/>
            <person name="Ryu S."/>
            <person name="Kim W."/>
        </authorList>
    </citation>
    <scope>NUCLEOTIDE SEQUENCE [LARGE SCALE GENOMIC DNA]</scope>
    <source>
        <tissue evidence="1">Muscle</tissue>
    </source>
</reference>
<sequence length="87" mass="9677">MEQCSANDSVFSDSLHVLPFSNYVEAWFLHLEAIWAELSRSILGAFWQSREACFTALDLAQYDSGCPSMLLVRLSALNRMSGVTACP</sequence>
<evidence type="ECO:0000313" key="1">
    <source>
        <dbReference type="EMBL" id="MPC56446.1"/>
    </source>
</evidence>
<accession>A0A5B7GFV1</accession>
<organism evidence="1 2">
    <name type="scientific">Portunus trituberculatus</name>
    <name type="common">Swimming crab</name>
    <name type="synonym">Neptunus trituberculatus</name>
    <dbReference type="NCBI Taxonomy" id="210409"/>
    <lineage>
        <taxon>Eukaryota</taxon>
        <taxon>Metazoa</taxon>
        <taxon>Ecdysozoa</taxon>
        <taxon>Arthropoda</taxon>
        <taxon>Crustacea</taxon>
        <taxon>Multicrustacea</taxon>
        <taxon>Malacostraca</taxon>
        <taxon>Eumalacostraca</taxon>
        <taxon>Eucarida</taxon>
        <taxon>Decapoda</taxon>
        <taxon>Pleocyemata</taxon>
        <taxon>Brachyura</taxon>
        <taxon>Eubrachyura</taxon>
        <taxon>Portunoidea</taxon>
        <taxon>Portunidae</taxon>
        <taxon>Portuninae</taxon>
        <taxon>Portunus</taxon>
    </lineage>
</organism>
<evidence type="ECO:0000313" key="2">
    <source>
        <dbReference type="Proteomes" id="UP000324222"/>
    </source>
</evidence>
<gene>
    <name evidence="1" type="ORF">E2C01_050407</name>
</gene>
<comment type="caution">
    <text evidence="1">The sequence shown here is derived from an EMBL/GenBank/DDBJ whole genome shotgun (WGS) entry which is preliminary data.</text>
</comment>
<dbReference type="Proteomes" id="UP000324222">
    <property type="component" value="Unassembled WGS sequence"/>
</dbReference>
<name>A0A5B7GFV1_PORTR</name>
<dbReference type="EMBL" id="VSRR010013952">
    <property type="protein sequence ID" value="MPC56446.1"/>
    <property type="molecule type" value="Genomic_DNA"/>
</dbReference>